<feature type="signal peptide" evidence="2">
    <location>
        <begin position="1"/>
        <end position="23"/>
    </location>
</feature>
<dbReference type="PaxDb" id="35128-Thaps24726"/>
<dbReference type="PANTHER" id="PTHR48010">
    <property type="entry name" value="OS05G0588300 PROTEIN"/>
    <property type="match status" value="1"/>
</dbReference>
<dbReference type="SUPFAM" id="SSF52058">
    <property type="entry name" value="L domain-like"/>
    <property type="match status" value="1"/>
</dbReference>
<dbReference type="PANTHER" id="PTHR48010:SF58">
    <property type="entry name" value="RECEPTOR PROTEIN KINASE-LIKE PROTEIN ZAR1"/>
    <property type="match status" value="1"/>
</dbReference>
<feature type="chain" id="PRO_5002866460" description="Leucine-rich repeat-containing N-terminal plant-type domain-containing protein" evidence="2">
    <location>
        <begin position="24"/>
        <end position="427"/>
    </location>
</feature>
<dbReference type="GeneID" id="7450519"/>
<dbReference type="AlphaFoldDB" id="B8CBU6"/>
<evidence type="ECO:0008006" key="5">
    <source>
        <dbReference type="Google" id="ProtNLM"/>
    </source>
</evidence>
<evidence type="ECO:0000256" key="1">
    <source>
        <dbReference type="SAM" id="MobiDB-lite"/>
    </source>
</evidence>
<protein>
    <recommendedName>
        <fullName evidence="5">Leucine-rich repeat-containing N-terminal plant-type domain-containing protein</fullName>
    </recommendedName>
</protein>
<evidence type="ECO:0000256" key="2">
    <source>
        <dbReference type="SAM" id="SignalP"/>
    </source>
</evidence>
<reference evidence="3 4" key="1">
    <citation type="journal article" date="2004" name="Science">
        <title>The genome of the diatom Thalassiosira pseudonana: ecology, evolution, and metabolism.</title>
        <authorList>
            <person name="Armbrust E.V."/>
            <person name="Berges J.A."/>
            <person name="Bowler C."/>
            <person name="Green B.R."/>
            <person name="Martinez D."/>
            <person name="Putnam N.H."/>
            <person name="Zhou S."/>
            <person name="Allen A.E."/>
            <person name="Apt K.E."/>
            <person name="Bechner M."/>
            <person name="Brzezinski M.A."/>
            <person name="Chaal B.K."/>
            <person name="Chiovitti A."/>
            <person name="Davis A.K."/>
            <person name="Demarest M.S."/>
            <person name="Detter J.C."/>
            <person name="Glavina T."/>
            <person name="Goodstein D."/>
            <person name="Hadi M.Z."/>
            <person name="Hellsten U."/>
            <person name="Hildebrand M."/>
            <person name="Jenkins B.D."/>
            <person name="Jurka J."/>
            <person name="Kapitonov V.V."/>
            <person name="Kroger N."/>
            <person name="Lau W.W."/>
            <person name="Lane T.W."/>
            <person name="Larimer F.W."/>
            <person name="Lippmeier J.C."/>
            <person name="Lucas S."/>
            <person name="Medina M."/>
            <person name="Montsant A."/>
            <person name="Obornik M."/>
            <person name="Parker M.S."/>
            <person name="Palenik B."/>
            <person name="Pazour G.J."/>
            <person name="Richardson P.M."/>
            <person name="Rynearson T.A."/>
            <person name="Saito M.A."/>
            <person name="Schwartz D.C."/>
            <person name="Thamatrakoln K."/>
            <person name="Valentin K."/>
            <person name="Vardi A."/>
            <person name="Wilkerson F.P."/>
            <person name="Rokhsar D.S."/>
        </authorList>
    </citation>
    <scope>NUCLEOTIDE SEQUENCE [LARGE SCALE GENOMIC DNA]</scope>
    <source>
        <strain evidence="3 4">CCMP1335</strain>
    </source>
</reference>
<name>B8CBU6_THAPS</name>
<feature type="region of interest" description="Disordered" evidence="1">
    <location>
        <begin position="29"/>
        <end position="81"/>
    </location>
</feature>
<feature type="compositionally biased region" description="Low complexity" evidence="1">
    <location>
        <begin position="36"/>
        <end position="64"/>
    </location>
</feature>
<dbReference type="KEGG" id="tps:THAPSDRAFT_24726"/>
<dbReference type="InterPro" id="IPR001611">
    <property type="entry name" value="Leu-rich_rpt"/>
</dbReference>
<dbReference type="Gene3D" id="3.80.10.10">
    <property type="entry name" value="Ribonuclease Inhibitor"/>
    <property type="match status" value="2"/>
</dbReference>
<dbReference type="InterPro" id="IPR050994">
    <property type="entry name" value="At_inactive_RLKs"/>
</dbReference>
<reference evidence="3 4" key="2">
    <citation type="journal article" date="2008" name="Nature">
        <title>The Phaeodactylum genome reveals the evolutionary history of diatom genomes.</title>
        <authorList>
            <person name="Bowler C."/>
            <person name="Allen A.E."/>
            <person name="Badger J.H."/>
            <person name="Grimwood J."/>
            <person name="Jabbari K."/>
            <person name="Kuo A."/>
            <person name="Maheswari U."/>
            <person name="Martens C."/>
            <person name="Maumus F."/>
            <person name="Otillar R.P."/>
            <person name="Rayko E."/>
            <person name="Salamov A."/>
            <person name="Vandepoele K."/>
            <person name="Beszteri B."/>
            <person name="Gruber A."/>
            <person name="Heijde M."/>
            <person name="Katinka M."/>
            <person name="Mock T."/>
            <person name="Valentin K."/>
            <person name="Verret F."/>
            <person name="Berges J.A."/>
            <person name="Brownlee C."/>
            <person name="Cadoret J.P."/>
            <person name="Chiovitti A."/>
            <person name="Choi C.J."/>
            <person name="Coesel S."/>
            <person name="De Martino A."/>
            <person name="Detter J.C."/>
            <person name="Durkin C."/>
            <person name="Falciatore A."/>
            <person name="Fournet J."/>
            <person name="Haruta M."/>
            <person name="Huysman M.J."/>
            <person name="Jenkins B.D."/>
            <person name="Jiroutova K."/>
            <person name="Jorgensen R.E."/>
            <person name="Joubert Y."/>
            <person name="Kaplan A."/>
            <person name="Kroger N."/>
            <person name="Kroth P.G."/>
            <person name="La Roche J."/>
            <person name="Lindquist E."/>
            <person name="Lommer M."/>
            <person name="Martin-Jezequel V."/>
            <person name="Lopez P.J."/>
            <person name="Lucas S."/>
            <person name="Mangogna M."/>
            <person name="McGinnis K."/>
            <person name="Medlin L.K."/>
            <person name="Montsant A."/>
            <person name="Oudot-Le Secq M.P."/>
            <person name="Napoli C."/>
            <person name="Obornik M."/>
            <person name="Parker M.S."/>
            <person name="Petit J.L."/>
            <person name="Porcel B.M."/>
            <person name="Poulsen N."/>
            <person name="Robison M."/>
            <person name="Rychlewski L."/>
            <person name="Rynearson T.A."/>
            <person name="Schmutz J."/>
            <person name="Shapiro H."/>
            <person name="Siaut M."/>
            <person name="Stanley M."/>
            <person name="Sussman M.R."/>
            <person name="Taylor A.R."/>
            <person name="Vardi A."/>
            <person name="von Dassow P."/>
            <person name="Vyverman W."/>
            <person name="Willis A."/>
            <person name="Wyrwicz L.S."/>
            <person name="Rokhsar D.S."/>
            <person name="Weissenbach J."/>
            <person name="Armbrust E.V."/>
            <person name="Green B.R."/>
            <person name="Van de Peer Y."/>
            <person name="Grigoriev I.V."/>
        </authorList>
    </citation>
    <scope>NUCLEOTIDE SEQUENCE [LARGE SCALE GENOMIC DNA]</scope>
    <source>
        <strain evidence="3 4">CCMP1335</strain>
    </source>
</reference>
<dbReference type="Proteomes" id="UP000001449">
    <property type="component" value="Chromosome 13"/>
</dbReference>
<dbReference type="SMR" id="B8CBU6"/>
<dbReference type="HOGENOM" id="CLU_643263_0_0_1"/>
<dbReference type="InParanoid" id="B8CBU6"/>
<dbReference type="InterPro" id="IPR032675">
    <property type="entry name" value="LRR_dom_sf"/>
</dbReference>
<evidence type="ECO:0000313" key="4">
    <source>
        <dbReference type="Proteomes" id="UP000001449"/>
    </source>
</evidence>
<sequence length="427" mass="46336">MKIATTFTVVTVVLFTVLPTAQSRVGYRMVHHSKSGKSSSSKSSKASSKSGKTSSSNVVSYSRSGGHGFSGEDYVENDTNDDTDDTFATLLETSKPTVISIDEPIDNALWRPTFMPTDFTANRLQTFAQSSLSTPLCDNADVRDIVSRVTGASLLDDESSPQGKAFSWIRQDEFKPCPDDLSSSPNNVELTQRFILAAFYFATGGNKWTSCSANDELCGVVAGKPFFGKKAWLSKHVCEWAGVECSDPDGGSLVKAITLPENNLTGRLVVIEKELASLKNFRELIINDNNISGTFPKNLGGSGDSVFRINISNNSFTGSIEDSSFPKDKVVSIKLSGNRFTGPIDFFSERLSLRQLELRGNDFSGTVSSSFGDIANLYVFRIEHNPMIVGTMPSSVCSLAVEAALTQLTSSCVDDDMFECTCCTKCY</sequence>
<dbReference type="EMBL" id="CM000648">
    <property type="protein sequence ID" value="EED89381.1"/>
    <property type="molecule type" value="Genomic_DNA"/>
</dbReference>
<proteinExistence type="predicted"/>
<accession>B8CBU6</accession>
<dbReference type="Pfam" id="PF00560">
    <property type="entry name" value="LRR_1"/>
    <property type="match status" value="1"/>
</dbReference>
<keyword evidence="4" id="KW-1185">Reference proteome</keyword>
<dbReference type="RefSeq" id="XP_002293645.1">
    <property type="nucleotide sequence ID" value="XM_002293609.1"/>
</dbReference>
<keyword evidence="2" id="KW-0732">Signal</keyword>
<gene>
    <name evidence="3" type="ORF">THAPSDRAFT_24726</name>
</gene>
<organism evidence="3 4">
    <name type="scientific">Thalassiosira pseudonana</name>
    <name type="common">Marine diatom</name>
    <name type="synonym">Cyclotella nana</name>
    <dbReference type="NCBI Taxonomy" id="35128"/>
    <lineage>
        <taxon>Eukaryota</taxon>
        <taxon>Sar</taxon>
        <taxon>Stramenopiles</taxon>
        <taxon>Ochrophyta</taxon>
        <taxon>Bacillariophyta</taxon>
        <taxon>Coscinodiscophyceae</taxon>
        <taxon>Thalassiosirophycidae</taxon>
        <taxon>Thalassiosirales</taxon>
        <taxon>Thalassiosiraceae</taxon>
        <taxon>Thalassiosira</taxon>
    </lineage>
</organism>
<evidence type="ECO:0000313" key="3">
    <source>
        <dbReference type="EMBL" id="EED89381.1"/>
    </source>
</evidence>